<proteinExistence type="predicted"/>
<evidence type="ECO:0000313" key="2">
    <source>
        <dbReference type="EMBL" id="KAF2020382.1"/>
    </source>
</evidence>
<sequence>MGDGLYDMCVKSFYGIHWGKLICYGLSSYQLVRVRFIRQRSSAVSGRIRREKNELARAGKKLYTSCNSVVS</sequence>
<evidence type="ECO:0000313" key="3">
    <source>
        <dbReference type="Proteomes" id="UP000799778"/>
    </source>
</evidence>
<dbReference type="Proteomes" id="UP000799778">
    <property type="component" value="Unassembled WGS sequence"/>
</dbReference>
<accession>A0A6A5Y4A1</accession>
<organism evidence="2 3">
    <name type="scientific">Aaosphaeria arxii CBS 175.79</name>
    <dbReference type="NCBI Taxonomy" id="1450172"/>
    <lineage>
        <taxon>Eukaryota</taxon>
        <taxon>Fungi</taxon>
        <taxon>Dikarya</taxon>
        <taxon>Ascomycota</taxon>
        <taxon>Pezizomycotina</taxon>
        <taxon>Dothideomycetes</taxon>
        <taxon>Pleosporomycetidae</taxon>
        <taxon>Pleosporales</taxon>
        <taxon>Pleosporales incertae sedis</taxon>
        <taxon>Aaosphaeria</taxon>
    </lineage>
</organism>
<gene>
    <name evidence="2" type="ORF">BU24DRAFT_489</name>
</gene>
<dbReference type="EMBL" id="ML978066">
    <property type="protein sequence ID" value="KAF2020382.1"/>
    <property type="molecule type" value="Genomic_DNA"/>
</dbReference>
<keyword evidence="1" id="KW-0812">Transmembrane</keyword>
<dbReference type="OrthoDB" id="6021263at2759"/>
<feature type="transmembrane region" description="Helical" evidence="1">
    <location>
        <begin position="12"/>
        <end position="32"/>
    </location>
</feature>
<dbReference type="RefSeq" id="XP_033388721.1">
    <property type="nucleotide sequence ID" value="XM_033533590.1"/>
</dbReference>
<evidence type="ECO:0000256" key="1">
    <source>
        <dbReference type="SAM" id="Phobius"/>
    </source>
</evidence>
<protein>
    <submittedName>
        <fullName evidence="2">Uncharacterized protein</fullName>
    </submittedName>
</protein>
<name>A0A6A5Y4A1_9PLEO</name>
<reference evidence="2" key="1">
    <citation type="journal article" date="2020" name="Stud. Mycol.">
        <title>101 Dothideomycetes genomes: a test case for predicting lifestyles and emergence of pathogens.</title>
        <authorList>
            <person name="Haridas S."/>
            <person name="Albert R."/>
            <person name="Binder M."/>
            <person name="Bloem J."/>
            <person name="Labutti K."/>
            <person name="Salamov A."/>
            <person name="Andreopoulos B."/>
            <person name="Baker S."/>
            <person name="Barry K."/>
            <person name="Bills G."/>
            <person name="Bluhm B."/>
            <person name="Cannon C."/>
            <person name="Castanera R."/>
            <person name="Culley D."/>
            <person name="Daum C."/>
            <person name="Ezra D."/>
            <person name="Gonzalez J."/>
            <person name="Henrissat B."/>
            <person name="Kuo A."/>
            <person name="Liang C."/>
            <person name="Lipzen A."/>
            <person name="Lutzoni F."/>
            <person name="Magnuson J."/>
            <person name="Mondo S."/>
            <person name="Nolan M."/>
            <person name="Ohm R."/>
            <person name="Pangilinan J."/>
            <person name="Park H.-J."/>
            <person name="Ramirez L."/>
            <person name="Alfaro M."/>
            <person name="Sun H."/>
            <person name="Tritt A."/>
            <person name="Yoshinaga Y."/>
            <person name="Zwiers L.-H."/>
            <person name="Turgeon B."/>
            <person name="Goodwin S."/>
            <person name="Spatafora J."/>
            <person name="Crous P."/>
            <person name="Grigoriev I."/>
        </authorList>
    </citation>
    <scope>NUCLEOTIDE SEQUENCE</scope>
    <source>
        <strain evidence="2">CBS 175.79</strain>
    </source>
</reference>
<keyword evidence="3" id="KW-1185">Reference proteome</keyword>
<dbReference type="AlphaFoldDB" id="A0A6A5Y4A1"/>
<dbReference type="GeneID" id="54290987"/>
<keyword evidence="1" id="KW-1133">Transmembrane helix</keyword>
<keyword evidence="1" id="KW-0472">Membrane</keyword>